<dbReference type="InterPro" id="IPR013154">
    <property type="entry name" value="ADH-like_N"/>
</dbReference>
<evidence type="ECO:0000256" key="2">
    <source>
        <dbReference type="ARBA" id="ARBA00022833"/>
    </source>
</evidence>
<dbReference type="KEGG" id="tbk:HF295_03255"/>
<dbReference type="SUPFAM" id="SSF51735">
    <property type="entry name" value="NAD(P)-binding Rossmann-fold domains"/>
    <property type="match status" value="1"/>
</dbReference>
<dbReference type="NCBIfam" id="NF003808">
    <property type="entry name" value="PRK05396.1"/>
    <property type="match status" value="1"/>
</dbReference>
<dbReference type="RefSeq" id="WP_312032419.1">
    <property type="nucleotide sequence ID" value="NZ_CP051151.1"/>
</dbReference>
<dbReference type="PANTHER" id="PTHR43401">
    <property type="entry name" value="L-THREONINE 3-DEHYDROGENASE"/>
    <property type="match status" value="1"/>
</dbReference>
<evidence type="ECO:0000256" key="1">
    <source>
        <dbReference type="ARBA" id="ARBA00022723"/>
    </source>
</evidence>
<dbReference type="InterPro" id="IPR013149">
    <property type="entry name" value="ADH-like_C"/>
</dbReference>
<dbReference type="GO" id="GO:0008743">
    <property type="term" value="F:L-threonine 3-dehydrogenase activity"/>
    <property type="evidence" value="ECO:0007669"/>
    <property type="project" value="UniProtKB-EC"/>
</dbReference>
<dbReference type="EC" id="1.1.1.103" evidence="6"/>
<dbReference type="Gene3D" id="3.40.50.720">
    <property type="entry name" value="NAD(P)-binding Rossmann-like Domain"/>
    <property type="match status" value="1"/>
</dbReference>
<dbReference type="AlphaFoldDB" id="A0A7L6N3W7"/>
<gene>
    <name evidence="6" type="primary">tdh</name>
    <name evidence="6" type="ORF">HF295_03255</name>
</gene>
<feature type="domain" description="Enoyl reductase (ER)" evidence="5">
    <location>
        <begin position="25"/>
        <end position="354"/>
    </location>
</feature>
<keyword evidence="2 4" id="KW-0862">Zinc</keyword>
<keyword evidence="3 6" id="KW-0560">Oxidoreductase</keyword>
<evidence type="ECO:0000313" key="6">
    <source>
        <dbReference type="EMBL" id="QLY39927.1"/>
    </source>
</evidence>
<comment type="similarity">
    <text evidence="4">Belongs to the zinc-containing alcohol dehydrogenase family.</text>
</comment>
<dbReference type="PROSITE" id="PS00059">
    <property type="entry name" value="ADH_ZINC"/>
    <property type="match status" value="1"/>
</dbReference>
<keyword evidence="1 4" id="KW-0479">Metal-binding</keyword>
<protein>
    <submittedName>
        <fullName evidence="6">L-threonine 3-dehydrogenase</fullName>
        <ecNumber evidence="6">1.1.1.103</ecNumber>
    </submittedName>
</protein>
<organism evidence="6 7">
    <name type="scientific">Hujiaoplasma nucleasis</name>
    <dbReference type="NCBI Taxonomy" id="2725268"/>
    <lineage>
        <taxon>Bacteria</taxon>
        <taxon>Bacillati</taxon>
        <taxon>Mycoplasmatota</taxon>
        <taxon>Mollicutes</taxon>
        <taxon>Candidatus Izemoplasmatales</taxon>
        <taxon>Hujiaoplasmataceae</taxon>
        <taxon>Hujiaoplasma</taxon>
    </lineage>
</organism>
<dbReference type="InterPro" id="IPR020843">
    <property type="entry name" value="ER"/>
</dbReference>
<dbReference type="GO" id="GO:0008270">
    <property type="term" value="F:zinc ion binding"/>
    <property type="evidence" value="ECO:0007669"/>
    <property type="project" value="InterPro"/>
</dbReference>
<reference evidence="6 7" key="1">
    <citation type="submission" date="2020-04" db="EMBL/GenBank/DDBJ databases">
        <authorList>
            <person name="Zheng R.K."/>
            <person name="Sun C.M."/>
        </authorList>
    </citation>
    <scope>NUCLEOTIDE SEQUENCE [LARGE SCALE GENOMIC DNA]</scope>
    <source>
        <strain evidence="7">zrk29</strain>
    </source>
</reference>
<dbReference type="InterPro" id="IPR036291">
    <property type="entry name" value="NAD(P)-bd_dom_sf"/>
</dbReference>
<dbReference type="EMBL" id="CP051151">
    <property type="protein sequence ID" value="QLY39927.1"/>
    <property type="molecule type" value="Genomic_DNA"/>
</dbReference>
<dbReference type="InterPro" id="IPR002328">
    <property type="entry name" value="ADH_Zn_CS"/>
</dbReference>
<dbReference type="Pfam" id="PF08240">
    <property type="entry name" value="ADH_N"/>
    <property type="match status" value="1"/>
</dbReference>
<evidence type="ECO:0000256" key="3">
    <source>
        <dbReference type="ARBA" id="ARBA00023002"/>
    </source>
</evidence>
<dbReference type="Gene3D" id="3.90.180.10">
    <property type="entry name" value="Medium-chain alcohol dehydrogenases, catalytic domain"/>
    <property type="match status" value="1"/>
</dbReference>
<proteinExistence type="inferred from homology"/>
<evidence type="ECO:0000259" key="5">
    <source>
        <dbReference type="SMART" id="SM00829"/>
    </source>
</evidence>
<evidence type="ECO:0000256" key="4">
    <source>
        <dbReference type="RuleBase" id="RU361277"/>
    </source>
</evidence>
<accession>A0A7L6N3W7</accession>
<dbReference type="SMART" id="SM00829">
    <property type="entry name" value="PKS_ER"/>
    <property type="match status" value="1"/>
</dbReference>
<dbReference type="PANTHER" id="PTHR43401:SF2">
    <property type="entry name" value="L-THREONINE 3-DEHYDROGENASE"/>
    <property type="match status" value="1"/>
</dbReference>
<dbReference type="Proteomes" id="UP000512167">
    <property type="component" value="Chromosome"/>
</dbReference>
<evidence type="ECO:0000313" key="7">
    <source>
        <dbReference type="Proteomes" id="UP000512167"/>
    </source>
</evidence>
<comment type="cofactor">
    <cofactor evidence="4">
        <name>Zn(2+)</name>
        <dbReference type="ChEBI" id="CHEBI:29105"/>
    </cofactor>
</comment>
<dbReference type="SUPFAM" id="SSF50129">
    <property type="entry name" value="GroES-like"/>
    <property type="match status" value="1"/>
</dbReference>
<dbReference type="InterPro" id="IPR011032">
    <property type="entry name" value="GroES-like_sf"/>
</dbReference>
<sequence length="362" mass="40026">MKKALDEHIKELEMMAVVKEKPEKGFVFKKVKISTDLKDQEVLIKIKSVSFCGTDSHIYNYDHWAETHLNLPLIVGHEFSGEIIKMADDVKGLKIGDVVSAETHIICNECEFCLRGEGHICENTEIIGVDRDGCFARYIKIPAANCIVNNDAKNDLYLSVQEPLGNAVHTVTHFDVKDKSVVILGCGPIGLMGIDVAKAYGAKQVIAIEVNEFRQNLAKELDADLVINPINEDVYQKVMEATHGKGVDVVCDFSGNKGAIELAFKYIKAGGGMSLLGLPNENISIDLANDVVFKGLNIYGVVGRRIYETWDKVKYLVSNDLLHFDKFVTHQFPLSQISQAAEVMNGKNCGKIILIPGDDIDE</sequence>
<name>A0A7L6N3W7_9MOLU</name>
<dbReference type="Pfam" id="PF00107">
    <property type="entry name" value="ADH_zinc_N"/>
    <property type="match status" value="1"/>
</dbReference>
<keyword evidence="7" id="KW-1185">Reference proteome</keyword>
<dbReference type="InterPro" id="IPR050129">
    <property type="entry name" value="Zn_alcohol_dh"/>
</dbReference>